<feature type="non-terminal residue" evidence="5">
    <location>
        <position position="268"/>
    </location>
</feature>
<dbReference type="InterPro" id="IPR018391">
    <property type="entry name" value="PQQ_b-propeller_rpt"/>
</dbReference>
<dbReference type="InterPro" id="IPR002372">
    <property type="entry name" value="PQQ_rpt_dom"/>
</dbReference>
<organism evidence="5">
    <name type="scientific">marine metagenome</name>
    <dbReference type="NCBI Taxonomy" id="408172"/>
    <lineage>
        <taxon>unclassified sequences</taxon>
        <taxon>metagenomes</taxon>
        <taxon>ecological metagenomes</taxon>
    </lineage>
</organism>
<dbReference type="Gene3D" id="2.140.10.10">
    <property type="entry name" value="Quinoprotein alcohol dehydrogenase-like superfamily"/>
    <property type="match status" value="1"/>
</dbReference>
<name>A0A382NGT1_9ZZZZ</name>
<feature type="domain" description="Pyrrolo-quinoline quinone repeat" evidence="4">
    <location>
        <begin position="53"/>
        <end position="266"/>
    </location>
</feature>
<keyword evidence="3" id="KW-0560">Oxidoreductase</keyword>
<evidence type="ECO:0000256" key="1">
    <source>
        <dbReference type="ARBA" id="ARBA00001931"/>
    </source>
</evidence>
<accession>A0A382NGT1</accession>
<dbReference type="EMBL" id="UINC01099858">
    <property type="protein sequence ID" value="SVC59447.1"/>
    <property type="molecule type" value="Genomic_DNA"/>
</dbReference>
<dbReference type="InterPro" id="IPR011047">
    <property type="entry name" value="Quinoprotein_ADH-like_sf"/>
</dbReference>
<reference evidence="5" key="1">
    <citation type="submission" date="2018-05" db="EMBL/GenBank/DDBJ databases">
        <authorList>
            <person name="Lanie J.A."/>
            <person name="Ng W.-L."/>
            <person name="Kazmierczak K.M."/>
            <person name="Andrzejewski T.M."/>
            <person name="Davidsen T.M."/>
            <person name="Wayne K.J."/>
            <person name="Tettelin H."/>
            <person name="Glass J.I."/>
            <person name="Rusch D."/>
            <person name="Podicherti R."/>
            <person name="Tsui H.-C.T."/>
            <person name="Winkler M.E."/>
        </authorList>
    </citation>
    <scope>NUCLEOTIDE SEQUENCE</scope>
</reference>
<protein>
    <recommendedName>
        <fullName evidence="4">Pyrrolo-quinoline quinone repeat domain-containing protein</fullName>
    </recommendedName>
</protein>
<dbReference type="AlphaFoldDB" id="A0A382NGT1"/>
<dbReference type="SMART" id="SM00564">
    <property type="entry name" value="PQQ"/>
    <property type="match status" value="2"/>
</dbReference>
<comment type="cofactor">
    <cofactor evidence="1">
        <name>pyrroloquinoline quinone</name>
        <dbReference type="ChEBI" id="CHEBI:58442"/>
    </cofactor>
</comment>
<dbReference type="PANTHER" id="PTHR32303">
    <property type="entry name" value="QUINOPROTEIN ALCOHOL DEHYDROGENASE (CYTOCHROME C)"/>
    <property type="match status" value="1"/>
</dbReference>
<sequence>MICQPLTLLRQIFTCLFLALGVLISVSCSIQDMRHRSPDAPHGVGGDLQLGDWPTYGGDAGAMKYSPMADIDRSNVTSLVEAWSWDTGDEPISGPRLPVTGQPVSPGNFQSTPVVLNDTMYVSTPYNRVVALDAGTGKEIWSYDPHTWEWGQPPNGTGFVHRGVTVWTGASELRVFINSRWRLIALDARNGEPIRDFGQGGEVDLTEHLIWRTNRLHYTQTSPPVIYDDLIILGNGVWDGFVYERDPPGNLQAFNVRTGELVWNFNLI</sequence>
<gene>
    <name evidence="5" type="ORF">METZ01_LOCUS312301</name>
</gene>
<evidence type="ECO:0000313" key="5">
    <source>
        <dbReference type="EMBL" id="SVC59447.1"/>
    </source>
</evidence>
<dbReference type="PANTHER" id="PTHR32303:SF4">
    <property type="entry name" value="QUINOPROTEIN GLUCOSE DEHYDROGENASE"/>
    <property type="match status" value="1"/>
</dbReference>
<evidence type="ECO:0000256" key="3">
    <source>
        <dbReference type="ARBA" id="ARBA00023002"/>
    </source>
</evidence>
<evidence type="ECO:0000256" key="2">
    <source>
        <dbReference type="ARBA" id="ARBA00008156"/>
    </source>
</evidence>
<dbReference type="Pfam" id="PF01011">
    <property type="entry name" value="PQQ"/>
    <property type="match status" value="1"/>
</dbReference>
<dbReference type="GO" id="GO:0016491">
    <property type="term" value="F:oxidoreductase activity"/>
    <property type="evidence" value="ECO:0007669"/>
    <property type="project" value="UniProtKB-KW"/>
</dbReference>
<proteinExistence type="inferred from homology"/>
<dbReference type="SUPFAM" id="SSF50998">
    <property type="entry name" value="Quinoprotein alcohol dehydrogenase-like"/>
    <property type="match status" value="1"/>
</dbReference>
<evidence type="ECO:0000259" key="4">
    <source>
        <dbReference type="Pfam" id="PF01011"/>
    </source>
</evidence>
<comment type="similarity">
    <text evidence="2">Belongs to the bacterial PQQ dehydrogenase family.</text>
</comment>